<dbReference type="RefSeq" id="WP_110400071.1">
    <property type="nucleotide sequence ID" value="NZ_QJJS01000005.1"/>
</dbReference>
<dbReference type="GO" id="GO:0008360">
    <property type="term" value="P:regulation of cell shape"/>
    <property type="evidence" value="ECO:0007669"/>
    <property type="project" value="UniProtKB-KW"/>
</dbReference>
<dbReference type="InterPro" id="IPR042177">
    <property type="entry name" value="Cell/Rod_1"/>
</dbReference>
<dbReference type="PANTHER" id="PTHR34138">
    <property type="entry name" value="CELL SHAPE-DETERMINING PROTEIN MREC"/>
    <property type="match status" value="1"/>
</dbReference>
<evidence type="ECO:0000256" key="4">
    <source>
        <dbReference type="ARBA" id="ARBA00032089"/>
    </source>
</evidence>
<feature type="compositionally biased region" description="Low complexity" evidence="6">
    <location>
        <begin position="290"/>
        <end position="303"/>
    </location>
</feature>
<comment type="similarity">
    <text evidence="1 5">Belongs to the MreC family.</text>
</comment>
<dbReference type="PANTHER" id="PTHR34138:SF1">
    <property type="entry name" value="CELL SHAPE-DETERMINING PROTEIN MREC"/>
    <property type="match status" value="1"/>
</dbReference>
<accession>A0A318H1M0</accession>
<protein>
    <recommendedName>
        <fullName evidence="2 5">Cell shape-determining protein MreC</fullName>
    </recommendedName>
    <alternativeName>
        <fullName evidence="4 5">Cell shape protein MreC</fullName>
    </alternativeName>
</protein>
<dbReference type="OrthoDB" id="9808025at2"/>
<evidence type="ECO:0000313" key="8">
    <source>
        <dbReference type="EMBL" id="PXW96912.1"/>
    </source>
</evidence>
<reference evidence="8 9" key="1">
    <citation type="submission" date="2018-05" db="EMBL/GenBank/DDBJ databases">
        <title>Genomic Encyclopedia of Type Strains, Phase IV (KMG-IV): sequencing the most valuable type-strain genomes for metagenomic binning, comparative biology and taxonomic classification.</title>
        <authorList>
            <person name="Goeker M."/>
        </authorList>
    </citation>
    <scope>NUCLEOTIDE SEQUENCE [LARGE SCALE GENOMIC DNA]</scope>
    <source>
        <strain evidence="8 9">DSM 566</strain>
    </source>
</reference>
<dbReference type="Pfam" id="PF04085">
    <property type="entry name" value="MreC"/>
    <property type="match status" value="1"/>
</dbReference>
<dbReference type="InterPro" id="IPR007221">
    <property type="entry name" value="MreC"/>
</dbReference>
<evidence type="ECO:0000256" key="3">
    <source>
        <dbReference type="ARBA" id="ARBA00022960"/>
    </source>
</evidence>
<gene>
    <name evidence="8" type="ORF">C7444_1059</name>
</gene>
<dbReference type="NCBIfam" id="TIGR00219">
    <property type="entry name" value="mreC"/>
    <property type="match status" value="1"/>
</dbReference>
<keyword evidence="3 5" id="KW-0133">Cell shape</keyword>
<proteinExistence type="inferred from homology"/>
<evidence type="ECO:0000256" key="1">
    <source>
        <dbReference type="ARBA" id="ARBA00009369"/>
    </source>
</evidence>
<dbReference type="InterPro" id="IPR055342">
    <property type="entry name" value="MreC_beta-barrel_core"/>
</dbReference>
<dbReference type="AlphaFoldDB" id="A0A318H1M0"/>
<evidence type="ECO:0000256" key="5">
    <source>
        <dbReference type="PIRNR" id="PIRNR038471"/>
    </source>
</evidence>
<dbReference type="Proteomes" id="UP000247811">
    <property type="component" value="Unassembled WGS sequence"/>
</dbReference>
<keyword evidence="9" id="KW-1185">Reference proteome</keyword>
<evidence type="ECO:0000313" key="9">
    <source>
        <dbReference type="Proteomes" id="UP000247811"/>
    </source>
</evidence>
<sequence>MPLGTLDRTPPPFFRQGPSALTRLAFFASLAIFLMAADTRMALTPPLRIAAAVVLNPIEQAMLAPIAGYATLGDYLHGVGLARQTAEAATAELTRQSVRSLQVEQLLKENARLRNLLELRERLTVRSRSAQLIYEAPDPYSRKVVIDIGSRQGVVAGAPVVNEEGVLGQVTRLYPGTAEVTLLIDRDAALSVLNSRTQSRSIAAGEPGSDGLSLRFVAGNADVAVGDLLQTTGLDGVYPGGLPVAWVSRVDRRTQADFARITLTPAARLDGVRHVLVLEPLASQLPTPPSDSAASAPAAAASALQRQESPAAAAAPRTTQRP</sequence>
<evidence type="ECO:0000256" key="6">
    <source>
        <dbReference type="SAM" id="MobiDB-lite"/>
    </source>
</evidence>
<feature type="domain" description="Rod shape-determining protein MreC beta-barrel core" evidence="7">
    <location>
        <begin position="133"/>
        <end position="278"/>
    </location>
</feature>
<dbReference type="Gene3D" id="2.40.10.350">
    <property type="entry name" value="Rod shape-determining protein MreC, domain 2"/>
    <property type="match status" value="1"/>
</dbReference>
<dbReference type="GO" id="GO:0005886">
    <property type="term" value="C:plasma membrane"/>
    <property type="evidence" value="ECO:0007669"/>
    <property type="project" value="TreeGrafter"/>
</dbReference>
<comment type="caution">
    <text evidence="8">The sequence shown here is derived from an EMBL/GenBank/DDBJ whole genome shotgun (WGS) entry which is preliminary data.</text>
</comment>
<dbReference type="EMBL" id="QJJS01000005">
    <property type="protein sequence ID" value="PXW96912.1"/>
    <property type="molecule type" value="Genomic_DNA"/>
</dbReference>
<dbReference type="Gene3D" id="2.40.10.340">
    <property type="entry name" value="Rod shape-determining protein MreC, domain 1"/>
    <property type="match status" value="1"/>
</dbReference>
<dbReference type="PIRSF" id="PIRSF038471">
    <property type="entry name" value="MreC"/>
    <property type="match status" value="1"/>
</dbReference>
<organism evidence="8 9">
    <name type="scientific">Sphaerotilus hippei</name>
    <dbReference type="NCBI Taxonomy" id="744406"/>
    <lineage>
        <taxon>Bacteria</taxon>
        <taxon>Pseudomonadati</taxon>
        <taxon>Pseudomonadota</taxon>
        <taxon>Betaproteobacteria</taxon>
        <taxon>Burkholderiales</taxon>
        <taxon>Sphaerotilaceae</taxon>
        <taxon>Sphaerotilus</taxon>
    </lineage>
</organism>
<dbReference type="InterPro" id="IPR042175">
    <property type="entry name" value="Cell/Rod_MreC_2"/>
</dbReference>
<evidence type="ECO:0000256" key="2">
    <source>
        <dbReference type="ARBA" id="ARBA00013855"/>
    </source>
</evidence>
<feature type="region of interest" description="Disordered" evidence="6">
    <location>
        <begin position="284"/>
        <end position="322"/>
    </location>
</feature>
<name>A0A318H1M0_9BURK</name>
<comment type="function">
    <text evidence="5">Involved in formation and maintenance of cell shape.</text>
</comment>
<evidence type="ECO:0000259" key="7">
    <source>
        <dbReference type="Pfam" id="PF04085"/>
    </source>
</evidence>